<keyword evidence="1" id="KW-0496">Mitochondrion</keyword>
<protein>
    <submittedName>
        <fullName evidence="1">Sec-independent protein translocase component TatA/E</fullName>
    </submittedName>
</protein>
<organism evidence="1">
    <name type="scientific">Coscinodiscus granii</name>
    <dbReference type="NCBI Taxonomy" id="265552"/>
    <lineage>
        <taxon>Eukaryota</taxon>
        <taxon>Sar</taxon>
        <taxon>Stramenopiles</taxon>
        <taxon>Ochrophyta</taxon>
        <taxon>Bacillariophyta</taxon>
        <taxon>Coscinodiscophyceae</taxon>
        <taxon>Coscinodiscophycidae</taxon>
        <taxon>Coscinodiscales</taxon>
        <taxon>Coscinodiscaceae</taxon>
        <taxon>Coscinodiscus</taxon>
    </lineage>
</organism>
<reference evidence="1" key="1">
    <citation type="submission" date="2021-01" db="EMBL/GenBank/DDBJ databases">
        <authorList>
            <person name="Huang H."/>
            <person name="Chen N."/>
        </authorList>
    </citation>
    <scope>NUCLEOTIDE SEQUENCE</scope>
</reference>
<dbReference type="AlphaFoldDB" id="A0A8A6W388"/>
<geneLocation type="mitochondrion" evidence="1"/>
<proteinExistence type="predicted"/>
<accession>A0A8A6W388</accession>
<dbReference type="EMBL" id="MW435847">
    <property type="protein sequence ID" value="QTK21670.1"/>
    <property type="molecule type" value="Genomic_DNA"/>
</dbReference>
<gene>
    <name evidence="1" type="primary">tatA</name>
</gene>
<name>A0A8A6W388_9STRA</name>
<evidence type="ECO:0000313" key="1">
    <source>
        <dbReference type="EMBL" id="QTK21670.1"/>
    </source>
</evidence>
<sequence>MTTSTFQLILLLFIFILFFGDLSKIKANISKNFTKMSKKNRKKGNWTLTKSFGNFYSTFKLFSFLR</sequence>
<dbReference type="GeneID" id="70637872"/>
<dbReference type="RefSeq" id="YP_010248475.1">
    <property type="nucleotide sequence ID" value="NC_060315.1"/>
</dbReference>